<sequence>MGESLRVALVLGTTSGGTGRHVRMLAAGLARHGHRVVVIGPRSTEESFDFTGAGARFVEVPVSDRPHPVNDARAVAAMRRATREADVVHAHGLRAGALAALALVGGRARLVVTLHNALTASGAIGAVYGVLERIVARRADLVLGVSRDLTERMTALGAREVGLAVVPAPPLRPVTRPAAEVRAELLRGNGAVDPAAGVPGGTAPGGTAPGGTAPGGTTPGGAQADGAGSGPSGSGLAGSGRASSGLAGADAAGSGAAGSGAAGSGAAGSGGAGSSPASSGGDSSGDTASGDTAPRVGAAAAREGAERPIVLSNVRLAQQKGLDLLLDAARGPWPEPAPLFVIAGDGPLREELQRRIDAEHLPVRLLGWRDDVPDLLAAADVALWPSRWEGQPLSMSEALMAGVPVVATEVGGIPDLLAGAGLLVPYGDAAAMGRAVQQALRRREGLARASAERGSALPDERAAIDAVLTVYPVRGR</sequence>
<evidence type="ECO:0000256" key="3">
    <source>
        <dbReference type="SAM" id="MobiDB-lite"/>
    </source>
</evidence>
<accession>A0A7W0HUL9</accession>
<evidence type="ECO:0000256" key="1">
    <source>
        <dbReference type="ARBA" id="ARBA00022676"/>
    </source>
</evidence>
<evidence type="ECO:0000256" key="2">
    <source>
        <dbReference type="ARBA" id="ARBA00022679"/>
    </source>
</evidence>
<dbReference type="Gene3D" id="3.40.50.2000">
    <property type="entry name" value="Glycogen Phosphorylase B"/>
    <property type="match status" value="2"/>
</dbReference>
<feature type="region of interest" description="Disordered" evidence="3">
    <location>
        <begin position="191"/>
        <end position="303"/>
    </location>
</feature>
<feature type="compositionally biased region" description="Gly residues" evidence="3">
    <location>
        <begin position="198"/>
        <end position="219"/>
    </location>
</feature>
<dbReference type="EMBL" id="JACDUR010000008">
    <property type="protein sequence ID" value="MBA2895931.1"/>
    <property type="molecule type" value="Genomic_DNA"/>
</dbReference>
<protein>
    <submittedName>
        <fullName evidence="5">Glycosyltransferase involved in cell wall biosynthesis</fullName>
    </submittedName>
</protein>
<keyword evidence="1" id="KW-0328">Glycosyltransferase</keyword>
<dbReference type="CDD" id="cd03801">
    <property type="entry name" value="GT4_PimA-like"/>
    <property type="match status" value="1"/>
</dbReference>
<dbReference type="AlphaFoldDB" id="A0A7W0HUL9"/>
<comment type="caution">
    <text evidence="5">The sequence shown here is derived from an EMBL/GenBank/DDBJ whole genome shotgun (WGS) entry which is preliminary data.</text>
</comment>
<keyword evidence="6" id="KW-1185">Reference proteome</keyword>
<reference evidence="5 6" key="1">
    <citation type="submission" date="2020-07" db="EMBL/GenBank/DDBJ databases">
        <title>Genomic Encyclopedia of Type Strains, Phase IV (KMG-IV): sequencing the most valuable type-strain genomes for metagenomic binning, comparative biology and taxonomic classification.</title>
        <authorList>
            <person name="Goeker M."/>
        </authorList>
    </citation>
    <scope>NUCLEOTIDE SEQUENCE [LARGE SCALE GENOMIC DNA]</scope>
    <source>
        <strain evidence="5 6">DSM 45533</strain>
    </source>
</reference>
<dbReference type="Pfam" id="PF13579">
    <property type="entry name" value="Glyco_trans_4_4"/>
    <property type="match status" value="1"/>
</dbReference>
<dbReference type="RefSeq" id="WP_181614686.1">
    <property type="nucleotide sequence ID" value="NZ_BAABAM010000007.1"/>
</dbReference>
<organism evidence="5 6">
    <name type="scientific">Nonomuraea soli</name>
    <dbReference type="NCBI Taxonomy" id="1032476"/>
    <lineage>
        <taxon>Bacteria</taxon>
        <taxon>Bacillati</taxon>
        <taxon>Actinomycetota</taxon>
        <taxon>Actinomycetes</taxon>
        <taxon>Streptosporangiales</taxon>
        <taxon>Streptosporangiaceae</taxon>
        <taxon>Nonomuraea</taxon>
    </lineage>
</organism>
<feature type="compositionally biased region" description="Gly residues" evidence="3">
    <location>
        <begin position="255"/>
        <end position="273"/>
    </location>
</feature>
<feature type="compositionally biased region" description="Low complexity" evidence="3">
    <location>
        <begin position="239"/>
        <end position="254"/>
    </location>
</feature>
<dbReference type="Pfam" id="PF13692">
    <property type="entry name" value="Glyco_trans_1_4"/>
    <property type="match status" value="1"/>
</dbReference>
<feature type="domain" description="Glycosyltransferase subfamily 4-like N-terminal" evidence="4">
    <location>
        <begin position="16"/>
        <end position="167"/>
    </location>
</feature>
<evidence type="ECO:0000313" key="6">
    <source>
        <dbReference type="Proteomes" id="UP000530928"/>
    </source>
</evidence>
<dbReference type="InterPro" id="IPR028098">
    <property type="entry name" value="Glyco_trans_4-like_N"/>
</dbReference>
<dbReference type="Proteomes" id="UP000530928">
    <property type="component" value="Unassembled WGS sequence"/>
</dbReference>
<evidence type="ECO:0000259" key="4">
    <source>
        <dbReference type="Pfam" id="PF13579"/>
    </source>
</evidence>
<dbReference type="PANTHER" id="PTHR45947:SF3">
    <property type="entry name" value="SULFOQUINOVOSYL TRANSFERASE SQD2"/>
    <property type="match status" value="1"/>
</dbReference>
<dbReference type="PANTHER" id="PTHR45947">
    <property type="entry name" value="SULFOQUINOVOSYL TRANSFERASE SQD2"/>
    <property type="match status" value="1"/>
</dbReference>
<feature type="compositionally biased region" description="Gly residues" evidence="3">
    <location>
        <begin position="227"/>
        <end position="238"/>
    </location>
</feature>
<keyword evidence="2 5" id="KW-0808">Transferase</keyword>
<dbReference type="SUPFAM" id="SSF53756">
    <property type="entry name" value="UDP-Glycosyltransferase/glycogen phosphorylase"/>
    <property type="match status" value="2"/>
</dbReference>
<proteinExistence type="predicted"/>
<feature type="compositionally biased region" description="Low complexity" evidence="3">
    <location>
        <begin position="274"/>
        <end position="302"/>
    </location>
</feature>
<gene>
    <name evidence="5" type="ORF">HNR30_007322</name>
</gene>
<dbReference type="GO" id="GO:0016757">
    <property type="term" value="F:glycosyltransferase activity"/>
    <property type="evidence" value="ECO:0007669"/>
    <property type="project" value="UniProtKB-KW"/>
</dbReference>
<dbReference type="GO" id="GO:1901137">
    <property type="term" value="P:carbohydrate derivative biosynthetic process"/>
    <property type="evidence" value="ECO:0007669"/>
    <property type="project" value="UniProtKB-ARBA"/>
</dbReference>
<dbReference type="InterPro" id="IPR050194">
    <property type="entry name" value="Glycosyltransferase_grp1"/>
</dbReference>
<name>A0A7W0HUL9_9ACTN</name>
<evidence type="ECO:0000313" key="5">
    <source>
        <dbReference type="EMBL" id="MBA2895931.1"/>
    </source>
</evidence>